<proteinExistence type="predicted"/>
<dbReference type="InterPro" id="IPR003439">
    <property type="entry name" value="ABC_transporter-like_ATP-bd"/>
</dbReference>
<dbReference type="PANTHER" id="PTHR43394:SF1">
    <property type="entry name" value="ATP-BINDING CASSETTE SUB-FAMILY B MEMBER 10, MITOCHONDRIAL"/>
    <property type="match status" value="1"/>
</dbReference>
<evidence type="ECO:0000313" key="13">
    <source>
        <dbReference type="Proteomes" id="UP000628775"/>
    </source>
</evidence>
<evidence type="ECO:0000256" key="1">
    <source>
        <dbReference type="ARBA" id="ARBA00004651"/>
    </source>
</evidence>
<dbReference type="GO" id="GO:0005524">
    <property type="term" value="F:ATP binding"/>
    <property type="evidence" value="ECO:0007669"/>
    <property type="project" value="UniProtKB-KW"/>
</dbReference>
<keyword evidence="2" id="KW-0813">Transport</keyword>
<feature type="transmembrane region" description="Helical" evidence="9">
    <location>
        <begin position="162"/>
        <end position="179"/>
    </location>
</feature>
<reference evidence="12" key="2">
    <citation type="submission" date="2020-09" db="EMBL/GenBank/DDBJ databases">
        <authorList>
            <person name="Sun Q."/>
            <person name="Zhou Y."/>
        </authorList>
    </citation>
    <scope>NUCLEOTIDE SEQUENCE</scope>
    <source>
        <strain evidence="12">CGMCC 1.15371</strain>
    </source>
</reference>
<dbReference type="FunFam" id="3.40.50.300:FF:000221">
    <property type="entry name" value="Multidrug ABC transporter ATP-binding protein"/>
    <property type="match status" value="1"/>
</dbReference>
<evidence type="ECO:0000256" key="8">
    <source>
        <dbReference type="ARBA" id="ARBA00023136"/>
    </source>
</evidence>
<dbReference type="GO" id="GO:0005886">
    <property type="term" value="C:plasma membrane"/>
    <property type="evidence" value="ECO:0007669"/>
    <property type="project" value="UniProtKB-SubCell"/>
</dbReference>
<feature type="transmembrane region" description="Helical" evidence="9">
    <location>
        <begin position="280"/>
        <end position="301"/>
    </location>
</feature>
<dbReference type="PROSITE" id="PS50929">
    <property type="entry name" value="ABC_TM1F"/>
    <property type="match status" value="1"/>
</dbReference>
<accession>A0A8J2YF15</accession>
<evidence type="ECO:0000259" key="10">
    <source>
        <dbReference type="PROSITE" id="PS50893"/>
    </source>
</evidence>
<gene>
    <name evidence="12" type="ORF">GCM10011391_18340</name>
</gene>
<dbReference type="GO" id="GO:0015421">
    <property type="term" value="F:ABC-type oligopeptide transporter activity"/>
    <property type="evidence" value="ECO:0007669"/>
    <property type="project" value="TreeGrafter"/>
</dbReference>
<comment type="subcellular location">
    <subcellularLocation>
        <location evidence="1">Cell membrane</location>
        <topology evidence="1">Multi-pass membrane protein</topology>
    </subcellularLocation>
</comment>
<protein>
    <submittedName>
        <fullName evidence="12">ABC transporter ATP-binding protein</fullName>
    </submittedName>
</protein>
<feature type="transmembrane region" description="Helical" evidence="9">
    <location>
        <begin position="243"/>
        <end position="268"/>
    </location>
</feature>
<dbReference type="Proteomes" id="UP000628775">
    <property type="component" value="Unassembled WGS sequence"/>
</dbReference>
<dbReference type="SUPFAM" id="SSF90123">
    <property type="entry name" value="ABC transporter transmembrane region"/>
    <property type="match status" value="1"/>
</dbReference>
<keyword evidence="7 9" id="KW-1133">Transmembrane helix</keyword>
<evidence type="ECO:0000256" key="5">
    <source>
        <dbReference type="ARBA" id="ARBA00022741"/>
    </source>
</evidence>
<keyword evidence="13" id="KW-1185">Reference proteome</keyword>
<dbReference type="SUPFAM" id="SSF52540">
    <property type="entry name" value="P-loop containing nucleoside triphosphate hydrolases"/>
    <property type="match status" value="1"/>
</dbReference>
<dbReference type="Gene3D" id="1.20.1560.10">
    <property type="entry name" value="ABC transporter type 1, transmembrane domain"/>
    <property type="match status" value="1"/>
</dbReference>
<dbReference type="FunFam" id="1.20.1560.10:FF:000011">
    <property type="entry name" value="Multidrug ABC transporter ATP-binding protein"/>
    <property type="match status" value="1"/>
</dbReference>
<evidence type="ECO:0000256" key="2">
    <source>
        <dbReference type="ARBA" id="ARBA00022448"/>
    </source>
</evidence>
<dbReference type="EMBL" id="BMIR01000007">
    <property type="protein sequence ID" value="GGE39860.1"/>
    <property type="molecule type" value="Genomic_DNA"/>
</dbReference>
<dbReference type="InterPro" id="IPR017871">
    <property type="entry name" value="ABC_transporter-like_CS"/>
</dbReference>
<feature type="transmembrane region" description="Helical" evidence="9">
    <location>
        <begin position="135"/>
        <end position="156"/>
    </location>
</feature>
<reference evidence="12" key="1">
    <citation type="journal article" date="2014" name="Int. J. Syst. Evol. Microbiol.">
        <title>Complete genome sequence of Corynebacterium casei LMG S-19264T (=DSM 44701T), isolated from a smear-ripened cheese.</title>
        <authorList>
            <consortium name="US DOE Joint Genome Institute (JGI-PGF)"/>
            <person name="Walter F."/>
            <person name="Albersmeier A."/>
            <person name="Kalinowski J."/>
            <person name="Ruckert C."/>
        </authorList>
    </citation>
    <scope>NUCLEOTIDE SEQUENCE</scope>
    <source>
        <strain evidence="12">CGMCC 1.15371</strain>
    </source>
</reference>
<dbReference type="InterPro" id="IPR003593">
    <property type="entry name" value="AAA+_ATPase"/>
</dbReference>
<sequence>MKLFLDMFWYFKQEKWRYIFGIILLMCSSLMSMVPPYVVGIIVDAIRTHTLTSAALIKWMSLLVASGLAAYGFGYGWRMYIFGSSMHLAKLLRDRLYKHFTTMTAGFFGRRRIGDLMAHATNDIRAVQEAAGDGILMLVDSLTMGAMVIVSMSVIIDWRLTIIALLPMPIMAWAVNYYGSLLHKNFHKAQAAFSELNDRVQENISGVRVIKAFGQEDAEKENFRQQSEDVVNKNIKVAKIDALFDPTITFIVGLSYFLTLLFGAIFVVHHSITIGELTSFTLYLGQLVWPMLAFGILFNIVERGRASYDRIQALLKIKPEITDQPEALEAIPTGDVHYAIHTFSYGESNASVLEAIDFTIKQGETIGIVGKTGSGKSTLIKLLLREMDCHDGDILIGGTSIYRYTMHSLRSAIGYVPQDHFLFSASVAENIAFAKPEASREEIIRAARLAHIHEDILNFKEGYETVVGERGVTMSGGQKQRISIARALLMNPEILILDDSLSAVDARTEEAILHSLRHNRENKTTFITAHRLSAIQHADLIIVLEDGKIVERGTHATLMTDDKWYATMYRRQQLESFVAQGGMSS</sequence>
<evidence type="ECO:0000256" key="7">
    <source>
        <dbReference type="ARBA" id="ARBA00022989"/>
    </source>
</evidence>
<name>A0A8J2YF15_9BACL</name>
<dbReference type="Gene3D" id="3.40.50.300">
    <property type="entry name" value="P-loop containing nucleotide triphosphate hydrolases"/>
    <property type="match status" value="1"/>
</dbReference>
<dbReference type="InterPro" id="IPR036640">
    <property type="entry name" value="ABC1_TM_sf"/>
</dbReference>
<dbReference type="PROSITE" id="PS50893">
    <property type="entry name" value="ABC_TRANSPORTER_2"/>
    <property type="match status" value="1"/>
</dbReference>
<dbReference type="PROSITE" id="PS00211">
    <property type="entry name" value="ABC_TRANSPORTER_1"/>
    <property type="match status" value="1"/>
</dbReference>
<feature type="domain" description="ABC transporter" evidence="10">
    <location>
        <begin position="331"/>
        <end position="571"/>
    </location>
</feature>
<dbReference type="Pfam" id="PF00005">
    <property type="entry name" value="ABC_tran"/>
    <property type="match status" value="1"/>
</dbReference>
<evidence type="ECO:0000256" key="3">
    <source>
        <dbReference type="ARBA" id="ARBA00022475"/>
    </source>
</evidence>
<keyword evidence="5" id="KW-0547">Nucleotide-binding</keyword>
<dbReference type="InterPro" id="IPR011527">
    <property type="entry name" value="ABC1_TM_dom"/>
</dbReference>
<dbReference type="SMART" id="SM00382">
    <property type="entry name" value="AAA"/>
    <property type="match status" value="1"/>
</dbReference>
<evidence type="ECO:0000256" key="6">
    <source>
        <dbReference type="ARBA" id="ARBA00022840"/>
    </source>
</evidence>
<comment type="caution">
    <text evidence="12">The sequence shown here is derived from an EMBL/GenBank/DDBJ whole genome shotgun (WGS) entry which is preliminary data.</text>
</comment>
<dbReference type="CDD" id="cd18541">
    <property type="entry name" value="ABC_6TM_TmrB_like"/>
    <property type="match status" value="1"/>
</dbReference>
<dbReference type="PANTHER" id="PTHR43394">
    <property type="entry name" value="ATP-DEPENDENT PERMEASE MDL1, MITOCHONDRIAL"/>
    <property type="match status" value="1"/>
</dbReference>
<dbReference type="Pfam" id="PF00664">
    <property type="entry name" value="ABC_membrane"/>
    <property type="match status" value="1"/>
</dbReference>
<dbReference type="AlphaFoldDB" id="A0A8J2YF15"/>
<keyword evidence="8 9" id="KW-0472">Membrane</keyword>
<feature type="domain" description="ABC transmembrane type-1" evidence="11">
    <location>
        <begin position="19"/>
        <end position="303"/>
    </location>
</feature>
<dbReference type="InterPro" id="IPR027417">
    <property type="entry name" value="P-loop_NTPase"/>
</dbReference>
<dbReference type="GO" id="GO:0016887">
    <property type="term" value="F:ATP hydrolysis activity"/>
    <property type="evidence" value="ECO:0007669"/>
    <property type="project" value="InterPro"/>
</dbReference>
<evidence type="ECO:0000259" key="11">
    <source>
        <dbReference type="PROSITE" id="PS50929"/>
    </source>
</evidence>
<evidence type="ECO:0000313" key="12">
    <source>
        <dbReference type="EMBL" id="GGE39860.1"/>
    </source>
</evidence>
<keyword evidence="3" id="KW-1003">Cell membrane</keyword>
<keyword evidence="6 12" id="KW-0067">ATP-binding</keyword>
<dbReference type="RefSeq" id="WP_188692558.1">
    <property type="nucleotide sequence ID" value="NZ_BMIR01000007.1"/>
</dbReference>
<keyword evidence="4 9" id="KW-0812">Transmembrane</keyword>
<organism evidence="12 13">
    <name type="scientific">Pullulanibacillus camelliae</name>
    <dbReference type="NCBI Taxonomy" id="1707096"/>
    <lineage>
        <taxon>Bacteria</taxon>
        <taxon>Bacillati</taxon>
        <taxon>Bacillota</taxon>
        <taxon>Bacilli</taxon>
        <taxon>Bacillales</taxon>
        <taxon>Sporolactobacillaceae</taxon>
        <taxon>Pullulanibacillus</taxon>
    </lineage>
</organism>
<evidence type="ECO:0000256" key="4">
    <source>
        <dbReference type="ARBA" id="ARBA00022692"/>
    </source>
</evidence>
<dbReference type="InterPro" id="IPR039421">
    <property type="entry name" value="Type_1_exporter"/>
</dbReference>
<feature type="transmembrane region" description="Helical" evidence="9">
    <location>
        <begin position="56"/>
        <end position="77"/>
    </location>
</feature>
<evidence type="ECO:0000256" key="9">
    <source>
        <dbReference type="SAM" id="Phobius"/>
    </source>
</evidence>